<gene>
    <name evidence="1" type="ORF">SAMN05444920_10427</name>
</gene>
<dbReference type="RefSeq" id="WP_103956613.1">
    <property type="nucleotide sequence ID" value="NZ_FNVT01000004.1"/>
</dbReference>
<dbReference type="EMBL" id="FNVT01000004">
    <property type="protein sequence ID" value="SEG72810.1"/>
    <property type="molecule type" value="Genomic_DNA"/>
</dbReference>
<sequence length="72" mass="7895">MVQTLQRLADKTVNALLPKATAHAAACVNCPPTANRCNYFCCGVIASRVHLYSCCMNSSLQCTCQVEIYDYC</sequence>
<organism evidence="1 2">
    <name type="scientific">Nonomuraea solani</name>
    <dbReference type="NCBI Taxonomy" id="1144553"/>
    <lineage>
        <taxon>Bacteria</taxon>
        <taxon>Bacillati</taxon>
        <taxon>Actinomycetota</taxon>
        <taxon>Actinomycetes</taxon>
        <taxon>Streptosporangiales</taxon>
        <taxon>Streptosporangiaceae</taxon>
        <taxon>Nonomuraea</taxon>
    </lineage>
</organism>
<dbReference type="AlphaFoldDB" id="A0A1H6CIM2"/>
<protein>
    <submittedName>
        <fullName evidence="1">Uncharacterized protein</fullName>
    </submittedName>
</protein>
<evidence type="ECO:0000313" key="2">
    <source>
        <dbReference type="Proteomes" id="UP000236732"/>
    </source>
</evidence>
<evidence type="ECO:0000313" key="1">
    <source>
        <dbReference type="EMBL" id="SEG72810.1"/>
    </source>
</evidence>
<proteinExistence type="predicted"/>
<reference evidence="1 2" key="1">
    <citation type="submission" date="2016-10" db="EMBL/GenBank/DDBJ databases">
        <authorList>
            <person name="de Groot N.N."/>
        </authorList>
    </citation>
    <scope>NUCLEOTIDE SEQUENCE [LARGE SCALE GENOMIC DNA]</scope>
    <source>
        <strain evidence="1 2">CGMCC 4.7037</strain>
    </source>
</reference>
<dbReference type="Proteomes" id="UP000236732">
    <property type="component" value="Unassembled WGS sequence"/>
</dbReference>
<keyword evidence="2" id="KW-1185">Reference proteome</keyword>
<name>A0A1H6CIM2_9ACTN</name>
<accession>A0A1H6CIM2</accession>